<dbReference type="InterPro" id="IPR003591">
    <property type="entry name" value="Leu-rich_rpt_typical-subtyp"/>
</dbReference>
<keyword evidence="1" id="KW-0433">Leucine-rich repeat</keyword>
<keyword evidence="2" id="KW-0677">Repeat</keyword>
<dbReference type="InterPro" id="IPR050333">
    <property type="entry name" value="SLRP"/>
</dbReference>
<evidence type="ECO:0000256" key="3">
    <source>
        <dbReference type="SAM" id="MobiDB-lite"/>
    </source>
</evidence>
<proteinExistence type="predicted"/>
<evidence type="ECO:0000256" key="1">
    <source>
        <dbReference type="ARBA" id="ARBA00022614"/>
    </source>
</evidence>
<sequence>MNSYLWTAAYLAWLLALGGRGHGDPIVDLCGENITDANLKEELGKLTRDKIVIDLCDNQLKNFHRDLFRRFDRLDKLVFDGNPDLGFPADGSPFLVIKSLRKLQCIKCGVEKIFNRSLKDLPKIERINLTNNRITDIERDAFNRNRELQQIDLNHNLLERLPNELVEGLTNLEQLDLSFNKKLNVNGDQPFLYSSTLKELKCEGCGFAVIYEQTFAKLPNLHELDLRRNFIVTVQSNAFQPISNLEKLWLQNNQLVSVYAELLDNDKLKLCLENNTDQLLCEIQKIKSLQKFQCQKETKTEADCAQFTEPPTEPTTLQTEISVFSLNETSTTTTTTTTVTTTTTQVTSTSTARNPPAEPMGISDWYISSYLTIIILTQIGALVILVGVWLKMKKYDSDPELDSLAGTVLNPSTIYKPLY</sequence>
<feature type="region of interest" description="Disordered" evidence="3">
    <location>
        <begin position="334"/>
        <end position="355"/>
    </location>
</feature>
<dbReference type="SMART" id="SM00369">
    <property type="entry name" value="LRR_TYP"/>
    <property type="match status" value="5"/>
</dbReference>
<feature type="transmembrane region" description="Helical" evidence="4">
    <location>
        <begin position="365"/>
        <end position="390"/>
    </location>
</feature>
<keyword evidence="6" id="KW-0675">Receptor</keyword>
<dbReference type="AlphaFoldDB" id="A0A8D8BWA8"/>
<dbReference type="Gene3D" id="3.80.10.10">
    <property type="entry name" value="Ribonuclease Inhibitor"/>
    <property type="match status" value="2"/>
</dbReference>
<feature type="signal peptide" evidence="5">
    <location>
        <begin position="1"/>
        <end position="23"/>
    </location>
</feature>
<dbReference type="InterPro" id="IPR001611">
    <property type="entry name" value="Leu-rich_rpt"/>
</dbReference>
<name>A0A8D8BWA8_CULPI</name>
<reference evidence="6" key="1">
    <citation type="submission" date="2021-05" db="EMBL/GenBank/DDBJ databases">
        <authorList>
            <person name="Alioto T."/>
            <person name="Alioto T."/>
            <person name="Gomez Garrido J."/>
        </authorList>
    </citation>
    <scope>NUCLEOTIDE SEQUENCE</scope>
</reference>
<feature type="compositionally biased region" description="Low complexity" evidence="3">
    <location>
        <begin position="334"/>
        <end position="351"/>
    </location>
</feature>
<dbReference type="EMBL" id="HBUE01094521">
    <property type="protein sequence ID" value="CAG6482821.1"/>
    <property type="molecule type" value="Transcribed_RNA"/>
</dbReference>
<dbReference type="PANTHER" id="PTHR45712:SF22">
    <property type="entry name" value="INSULIN-LIKE GROWTH FACTOR-BINDING PROTEIN COMPLEX ACID LABILE SUBUNIT"/>
    <property type="match status" value="1"/>
</dbReference>
<keyword evidence="5" id="KW-0732">Signal</keyword>
<protein>
    <submittedName>
        <fullName evidence="6">Leucine-rich repeat-containing G-protein coupled receptor 4</fullName>
    </submittedName>
</protein>
<organism evidence="6">
    <name type="scientific">Culex pipiens</name>
    <name type="common">House mosquito</name>
    <dbReference type="NCBI Taxonomy" id="7175"/>
    <lineage>
        <taxon>Eukaryota</taxon>
        <taxon>Metazoa</taxon>
        <taxon>Ecdysozoa</taxon>
        <taxon>Arthropoda</taxon>
        <taxon>Hexapoda</taxon>
        <taxon>Insecta</taxon>
        <taxon>Pterygota</taxon>
        <taxon>Neoptera</taxon>
        <taxon>Endopterygota</taxon>
        <taxon>Diptera</taxon>
        <taxon>Nematocera</taxon>
        <taxon>Culicoidea</taxon>
        <taxon>Culicidae</taxon>
        <taxon>Culicinae</taxon>
        <taxon>Culicini</taxon>
        <taxon>Culex</taxon>
        <taxon>Culex</taxon>
    </lineage>
</organism>
<keyword evidence="4" id="KW-0812">Transmembrane</keyword>
<evidence type="ECO:0000256" key="5">
    <source>
        <dbReference type="SAM" id="SignalP"/>
    </source>
</evidence>
<dbReference type="SUPFAM" id="SSF52058">
    <property type="entry name" value="L domain-like"/>
    <property type="match status" value="1"/>
</dbReference>
<feature type="chain" id="PRO_5033991806" evidence="5">
    <location>
        <begin position="24"/>
        <end position="419"/>
    </location>
</feature>
<evidence type="ECO:0000256" key="2">
    <source>
        <dbReference type="ARBA" id="ARBA00022737"/>
    </source>
</evidence>
<dbReference type="Pfam" id="PF13855">
    <property type="entry name" value="LRR_8"/>
    <property type="match status" value="2"/>
</dbReference>
<dbReference type="InterPro" id="IPR032675">
    <property type="entry name" value="LRR_dom_sf"/>
</dbReference>
<evidence type="ECO:0000313" key="6">
    <source>
        <dbReference type="EMBL" id="CAG6482821.1"/>
    </source>
</evidence>
<dbReference type="PANTHER" id="PTHR45712">
    <property type="entry name" value="AGAP008170-PA"/>
    <property type="match status" value="1"/>
</dbReference>
<keyword evidence="4" id="KW-1133">Transmembrane helix</keyword>
<evidence type="ECO:0000256" key="4">
    <source>
        <dbReference type="SAM" id="Phobius"/>
    </source>
</evidence>
<keyword evidence="4" id="KW-0472">Membrane</keyword>
<accession>A0A8D8BWA8</accession>